<dbReference type="RefSeq" id="WP_266281291.1">
    <property type="nucleotide sequence ID" value="NZ_JAPKNF010000001.1"/>
</dbReference>
<keyword evidence="1 4" id="KW-0349">Heme</keyword>
<name>A0ABU0M2K1_9HYPH</name>
<feature type="domain" description="Cytochrome c" evidence="5">
    <location>
        <begin position="195"/>
        <end position="292"/>
    </location>
</feature>
<keyword evidence="3 4" id="KW-0408">Iron</keyword>
<evidence type="ECO:0000313" key="6">
    <source>
        <dbReference type="EMBL" id="MDQ0515184.1"/>
    </source>
</evidence>
<accession>A0ABU0M2K1</accession>
<dbReference type="PANTHER" id="PTHR35008">
    <property type="entry name" value="BLL4482 PROTEIN-RELATED"/>
    <property type="match status" value="1"/>
</dbReference>
<dbReference type="InterPro" id="IPR009056">
    <property type="entry name" value="Cyt_c-like_dom"/>
</dbReference>
<dbReference type="Proteomes" id="UP001223743">
    <property type="component" value="Unassembled WGS sequence"/>
</dbReference>
<evidence type="ECO:0000256" key="3">
    <source>
        <dbReference type="ARBA" id="ARBA00023004"/>
    </source>
</evidence>
<organism evidence="6 7">
    <name type="scientific">Kaistia geumhonensis</name>
    <dbReference type="NCBI Taxonomy" id="410839"/>
    <lineage>
        <taxon>Bacteria</taxon>
        <taxon>Pseudomonadati</taxon>
        <taxon>Pseudomonadota</taxon>
        <taxon>Alphaproteobacteria</taxon>
        <taxon>Hyphomicrobiales</taxon>
        <taxon>Kaistiaceae</taxon>
        <taxon>Kaistia</taxon>
    </lineage>
</organism>
<keyword evidence="2 4" id="KW-0479">Metal-binding</keyword>
<evidence type="ECO:0000256" key="4">
    <source>
        <dbReference type="PROSITE-ProRule" id="PRU00433"/>
    </source>
</evidence>
<dbReference type="Gene3D" id="1.10.760.10">
    <property type="entry name" value="Cytochrome c-like domain"/>
    <property type="match status" value="1"/>
</dbReference>
<dbReference type="SUPFAM" id="SSF46626">
    <property type="entry name" value="Cytochrome c"/>
    <property type="match status" value="2"/>
</dbReference>
<dbReference type="InterPro" id="IPR051459">
    <property type="entry name" value="Cytochrome_c-type_DH"/>
</dbReference>
<dbReference type="Pfam" id="PF13442">
    <property type="entry name" value="Cytochrome_CBB3"/>
    <property type="match status" value="1"/>
</dbReference>
<protein>
    <submittedName>
        <fullName evidence="6">Mono/diheme cytochrome c family protein</fullName>
    </submittedName>
</protein>
<evidence type="ECO:0000256" key="1">
    <source>
        <dbReference type="ARBA" id="ARBA00022617"/>
    </source>
</evidence>
<dbReference type="EMBL" id="JAUSWJ010000001">
    <property type="protein sequence ID" value="MDQ0515184.1"/>
    <property type="molecule type" value="Genomic_DNA"/>
</dbReference>
<gene>
    <name evidence="6" type="ORF">QO015_000797</name>
</gene>
<evidence type="ECO:0000256" key="2">
    <source>
        <dbReference type="ARBA" id="ARBA00022723"/>
    </source>
</evidence>
<dbReference type="InterPro" id="IPR036909">
    <property type="entry name" value="Cyt_c-like_dom_sf"/>
</dbReference>
<evidence type="ECO:0000259" key="5">
    <source>
        <dbReference type="PROSITE" id="PS51007"/>
    </source>
</evidence>
<sequence>MRSIVVVVGYAAAGLAAIAAGVLAFAWFGSEARRNRIIPVNVAPIALATSPADIERGRYLYETRGCQQCHGPNGAGRVVIDDDGLLVRAPNITPAVGTATSFFGPLDWVRLLRHGVKPDGRPALIMPSEEYARMTDREIGQLIGYVRSLPAVEGQTAEIQLPLTAQLLYATGFMTDAAARIDHDAPAPPPIEPAVTQAYGDHVADICRNCHNAALSGGPIPVAPGDWPDAANLTPGEGGVMARYADRDAFAEMLKTGLRPDGTPIKVMPFGMLKKLDETDVAALHLFLTSLPAKKTGDL</sequence>
<reference evidence="6 7" key="1">
    <citation type="submission" date="2023-07" db="EMBL/GenBank/DDBJ databases">
        <title>Genomic Encyclopedia of Type Strains, Phase IV (KMG-IV): sequencing the most valuable type-strain genomes for metagenomic binning, comparative biology and taxonomic classification.</title>
        <authorList>
            <person name="Goeker M."/>
        </authorList>
    </citation>
    <scope>NUCLEOTIDE SEQUENCE [LARGE SCALE GENOMIC DNA]</scope>
    <source>
        <strain evidence="6 7">B1-1</strain>
    </source>
</reference>
<comment type="caution">
    <text evidence="6">The sequence shown here is derived from an EMBL/GenBank/DDBJ whole genome shotgun (WGS) entry which is preliminary data.</text>
</comment>
<evidence type="ECO:0000313" key="7">
    <source>
        <dbReference type="Proteomes" id="UP001223743"/>
    </source>
</evidence>
<keyword evidence="7" id="KW-1185">Reference proteome</keyword>
<dbReference type="PANTHER" id="PTHR35008:SF8">
    <property type="entry name" value="ALCOHOL DEHYDROGENASE CYTOCHROME C SUBUNIT"/>
    <property type="match status" value="1"/>
</dbReference>
<proteinExistence type="predicted"/>
<feature type="domain" description="Cytochrome c" evidence="5">
    <location>
        <begin position="52"/>
        <end position="150"/>
    </location>
</feature>
<dbReference type="PROSITE" id="PS51007">
    <property type="entry name" value="CYTC"/>
    <property type="match status" value="2"/>
</dbReference>